<feature type="transmembrane region" description="Helical" evidence="8">
    <location>
        <begin position="383"/>
        <end position="404"/>
    </location>
</feature>
<evidence type="ECO:0000256" key="7">
    <source>
        <dbReference type="ARBA" id="ARBA00023136"/>
    </source>
</evidence>
<protein>
    <submittedName>
        <fullName evidence="10">MFS transporter</fullName>
    </submittedName>
</protein>
<evidence type="ECO:0000256" key="1">
    <source>
        <dbReference type="ARBA" id="ARBA00004651"/>
    </source>
</evidence>
<dbReference type="EMBL" id="BMJQ01000001">
    <property type="protein sequence ID" value="GGF03249.1"/>
    <property type="molecule type" value="Genomic_DNA"/>
</dbReference>
<feature type="transmembrane region" description="Helical" evidence="8">
    <location>
        <begin position="91"/>
        <end position="112"/>
    </location>
</feature>
<dbReference type="InterPro" id="IPR004638">
    <property type="entry name" value="EmrB-like"/>
</dbReference>
<feature type="transmembrane region" description="Helical" evidence="8">
    <location>
        <begin position="63"/>
        <end position="84"/>
    </location>
</feature>
<evidence type="ECO:0000256" key="3">
    <source>
        <dbReference type="ARBA" id="ARBA00022448"/>
    </source>
</evidence>
<feature type="transmembrane region" description="Helical" evidence="8">
    <location>
        <begin position="498"/>
        <end position="521"/>
    </location>
</feature>
<evidence type="ECO:0000259" key="9">
    <source>
        <dbReference type="PROSITE" id="PS50850"/>
    </source>
</evidence>
<feature type="transmembrane region" description="Helical" evidence="8">
    <location>
        <begin position="148"/>
        <end position="167"/>
    </location>
</feature>
<evidence type="ECO:0000313" key="10">
    <source>
        <dbReference type="EMBL" id="GGF03249.1"/>
    </source>
</evidence>
<proteinExistence type="inferred from homology"/>
<comment type="caution">
    <text evidence="10">The sequence shown here is derived from an EMBL/GenBank/DDBJ whole genome shotgun (WGS) entry which is preliminary data.</text>
</comment>
<name>A0A8J3E1Q9_9PROT</name>
<comment type="subcellular location">
    <subcellularLocation>
        <location evidence="1">Cell membrane</location>
        <topology evidence="1">Multi-pass membrane protein</topology>
    </subcellularLocation>
</comment>
<dbReference type="Gene3D" id="1.20.1720.10">
    <property type="entry name" value="Multidrug resistance protein D"/>
    <property type="match status" value="1"/>
</dbReference>
<feature type="transmembrane region" description="Helical" evidence="8">
    <location>
        <begin position="23"/>
        <end position="43"/>
    </location>
</feature>
<keyword evidence="5 8" id="KW-0812">Transmembrane</keyword>
<sequence length="534" mass="57124">MSEGPVDTGAPSRSDWRPRHNPWAIAVTVTSAAFMEILDTTIVNVALPHIAGSLSVGPDEATWALTSYLVANGIVLPVSGWFGSVLGRKRYFMICIAMFTVCSLLCGLATSLPQLILFRVAQGFFGGGLQPNQQSIILDTFPPAKRGAAFSVTAIATIVAPVLGPTLGGIITDNISWRWIFFINVPVGIIAWLAVMALVEDPPWAKAAARNGRLDIDYIGLSLIALGLGSLEIVLDRGEQDDWLGSPFIRTFAVMAILGIVGAVCWLLVAKKPVVNIRVLANRNFALGATMIFSMAVVLYSSAVLIPQLAQQQLGYTATWAGMVLSPGALLTIFTIPVVGRLLPLIQTRHLIAVGFVILGFALFYAASITPQVNFGTLAFMRMFQTFGLAFLFVPISTIAFSTIKPELNRDAASLYTMFRNIAGSVGISVATSLVTEHSQTHMAYMAQHLSPFDQPYLDTLARNTAALEARGVAATSLARTADGLVYKGLLLQSSVQAYLDVFVICAVLAFLIVPLTFLFAPSKAGGRRPAGAD</sequence>
<dbReference type="Gene3D" id="1.20.1250.20">
    <property type="entry name" value="MFS general substrate transporter like domains"/>
    <property type="match status" value="1"/>
</dbReference>
<dbReference type="CDD" id="cd17503">
    <property type="entry name" value="MFS_LmrB_MDR_like"/>
    <property type="match status" value="1"/>
</dbReference>
<feature type="transmembrane region" description="Helical" evidence="8">
    <location>
        <begin position="285"/>
        <end position="306"/>
    </location>
</feature>
<evidence type="ECO:0000256" key="6">
    <source>
        <dbReference type="ARBA" id="ARBA00022989"/>
    </source>
</evidence>
<dbReference type="GO" id="GO:0005886">
    <property type="term" value="C:plasma membrane"/>
    <property type="evidence" value="ECO:0007669"/>
    <property type="project" value="UniProtKB-SubCell"/>
</dbReference>
<keyword evidence="6 8" id="KW-1133">Transmembrane helix</keyword>
<feature type="transmembrane region" description="Helical" evidence="8">
    <location>
        <begin position="351"/>
        <end position="371"/>
    </location>
</feature>
<dbReference type="GO" id="GO:0022857">
    <property type="term" value="F:transmembrane transporter activity"/>
    <property type="evidence" value="ECO:0007669"/>
    <property type="project" value="InterPro"/>
</dbReference>
<dbReference type="SUPFAM" id="SSF103473">
    <property type="entry name" value="MFS general substrate transporter"/>
    <property type="match status" value="1"/>
</dbReference>
<evidence type="ECO:0000256" key="5">
    <source>
        <dbReference type="ARBA" id="ARBA00022692"/>
    </source>
</evidence>
<evidence type="ECO:0000256" key="8">
    <source>
        <dbReference type="SAM" id="Phobius"/>
    </source>
</evidence>
<dbReference type="NCBIfam" id="TIGR00711">
    <property type="entry name" value="efflux_EmrB"/>
    <property type="match status" value="1"/>
</dbReference>
<dbReference type="PANTHER" id="PTHR42718">
    <property type="entry name" value="MAJOR FACILITATOR SUPERFAMILY MULTIDRUG TRANSPORTER MFSC"/>
    <property type="match status" value="1"/>
</dbReference>
<evidence type="ECO:0000256" key="2">
    <source>
        <dbReference type="ARBA" id="ARBA00008537"/>
    </source>
</evidence>
<dbReference type="Pfam" id="PF07690">
    <property type="entry name" value="MFS_1"/>
    <property type="match status" value="1"/>
</dbReference>
<gene>
    <name evidence="10" type="ORF">GCM10011611_05960</name>
</gene>
<evidence type="ECO:0000313" key="11">
    <source>
        <dbReference type="Proteomes" id="UP000646365"/>
    </source>
</evidence>
<reference evidence="10" key="1">
    <citation type="journal article" date="2014" name="Int. J. Syst. Evol. Microbiol.">
        <title>Complete genome sequence of Corynebacterium casei LMG S-19264T (=DSM 44701T), isolated from a smear-ripened cheese.</title>
        <authorList>
            <consortium name="US DOE Joint Genome Institute (JGI-PGF)"/>
            <person name="Walter F."/>
            <person name="Albersmeier A."/>
            <person name="Kalinowski J."/>
            <person name="Ruckert C."/>
        </authorList>
    </citation>
    <scope>NUCLEOTIDE SEQUENCE</scope>
    <source>
        <strain evidence="10">CGMCC 1.15725</strain>
    </source>
</reference>
<dbReference type="PROSITE" id="PS50850">
    <property type="entry name" value="MFS"/>
    <property type="match status" value="1"/>
</dbReference>
<keyword evidence="7 8" id="KW-0472">Membrane</keyword>
<dbReference type="InterPro" id="IPR020846">
    <property type="entry name" value="MFS_dom"/>
</dbReference>
<keyword evidence="4" id="KW-1003">Cell membrane</keyword>
<reference evidence="10" key="2">
    <citation type="submission" date="2020-09" db="EMBL/GenBank/DDBJ databases">
        <authorList>
            <person name="Sun Q."/>
            <person name="Zhou Y."/>
        </authorList>
    </citation>
    <scope>NUCLEOTIDE SEQUENCE</scope>
    <source>
        <strain evidence="10">CGMCC 1.15725</strain>
    </source>
</reference>
<dbReference type="Proteomes" id="UP000646365">
    <property type="component" value="Unassembled WGS sequence"/>
</dbReference>
<accession>A0A8J3E1Q9</accession>
<keyword evidence="3" id="KW-0813">Transport</keyword>
<dbReference type="RefSeq" id="WP_189042262.1">
    <property type="nucleotide sequence ID" value="NZ_BMJQ01000001.1"/>
</dbReference>
<dbReference type="PANTHER" id="PTHR42718:SF9">
    <property type="entry name" value="MAJOR FACILITATOR SUPERFAMILY MULTIDRUG TRANSPORTER MFSC"/>
    <property type="match status" value="1"/>
</dbReference>
<dbReference type="InterPro" id="IPR011701">
    <property type="entry name" value="MFS"/>
</dbReference>
<feature type="transmembrane region" description="Helical" evidence="8">
    <location>
        <begin position="179"/>
        <end position="198"/>
    </location>
</feature>
<organism evidence="10 11">
    <name type="scientific">Aliidongia dinghuensis</name>
    <dbReference type="NCBI Taxonomy" id="1867774"/>
    <lineage>
        <taxon>Bacteria</taxon>
        <taxon>Pseudomonadati</taxon>
        <taxon>Pseudomonadota</taxon>
        <taxon>Alphaproteobacteria</taxon>
        <taxon>Rhodospirillales</taxon>
        <taxon>Dongiaceae</taxon>
        <taxon>Aliidongia</taxon>
    </lineage>
</organism>
<dbReference type="AlphaFoldDB" id="A0A8J3E1Q9"/>
<feature type="domain" description="Major facilitator superfamily (MFS) profile" evidence="9">
    <location>
        <begin position="25"/>
        <end position="525"/>
    </location>
</feature>
<keyword evidence="11" id="KW-1185">Reference proteome</keyword>
<feature type="transmembrane region" description="Helical" evidence="8">
    <location>
        <begin position="247"/>
        <end position="269"/>
    </location>
</feature>
<dbReference type="InterPro" id="IPR036259">
    <property type="entry name" value="MFS_trans_sf"/>
</dbReference>
<comment type="similarity">
    <text evidence="2">Belongs to the major facilitator superfamily. EmrB family.</text>
</comment>
<evidence type="ECO:0000256" key="4">
    <source>
        <dbReference type="ARBA" id="ARBA00022475"/>
    </source>
</evidence>
<feature type="transmembrane region" description="Helical" evidence="8">
    <location>
        <begin position="318"/>
        <end position="339"/>
    </location>
</feature>